<evidence type="ECO:0000313" key="2">
    <source>
        <dbReference type="Proteomes" id="UP001485043"/>
    </source>
</evidence>
<organism evidence="1 2">
    <name type="scientific">Apatococcus fuscideae</name>
    <dbReference type="NCBI Taxonomy" id="2026836"/>
    <lineage>
        <taxon>Eukaryota</taxon>
        <taxon>Viridiplantae</taxon>
        <taxon>Chlorophyta</taxon>
        <taxon>core chlorophytes</taxon>
        <taxon>Trebouxiophyceae</taxon>
        <taxon>Chlorellales</taxon>
        <taxon>Chlorellaceae</taxon>
        <taxon>Apatococcus</taxon>
    </lineage>
</organism>
<protein>
    <submittedName>
        <fullName evidence="1">Uncharacterized protein</fullName>
    </submittedName>
</protein>
<proteinExistence type="predicted"/>
<sequence>MSSFVCSCAEIGLVPIAQLALCGKVCSRAKYTGRAIEGRKQASSIRVSHQSRQAAALLKQDRKLRAYSLNCATCYQEPEQFPGCQASPRRPLLHNSSKGCCQLILRSCRHHLHGPATRRHIQGTQTAVLSRELKFLQICDIHPTGHFIVVSLVPTYPTCVQNQGARKEDLINSC</sequence>
<reference evidence="1 2" key="1">
    <citation type="journal article" date="2024" name="Nat. Commun.">
        <title>Phylogenomics reveals the evolutionary origins of lichenization in chlorophyte algae.</title>
        <authorList>
            <person name="Puginier C."/>
            <person name="Libourel C."/>
            <person name="Otte J."/>
            <person name="Skaloud P."/>
            <person name="Haon M."/>
            <person name="Grisel S."/>
            <person name="Petersen M."/>
            <person name="Berrin J.G."/>
            <person name="Delaux P.M."/>
            <person name="Dal Grande F."/>
            <person name="Keller J."/>
        </authorList>
    </citation>
    <scope>NUCLEOTIDE SEQUENCE [LARGE SCALE GENOMIC DNA]</scope>
    <source>
        <strain evidence="1 2">SAG 2523</strain>
    </source>
</reference>
<gene>
    <name evidence="1" type="ORF">WJX84_011239</name>
</gene>
<evidence type="ECO:0000313" key="1">
    <source>
        <dbReference type="EMBL" id="KAK9841106.1"/>
    </source>
</evidence>
<accession>A0AAW1S6N1</accession>
<keyword evidence="2" id="KW-1185">Reference proteome</keyword>
<dbReference type="EMBL" id="JALJOV010001765">
    <property type="protein sequence ID" value="KAK9841106.1"/>
    <property type="molecule type" value="Genomic_DNA"/>
</dbReference>
<dbReference type="Proteomes" id="UP001485043">
    <property type="component" value="Unassembled WGS sequence"/>
</dbReference>
<dbReference type="AlphaFoldDB" id="A0AAW1S6N1"/>
<name>A0AAW1S6N1_9CHLO</name>
<comment type="caution">
    <text evidence="1">The sequence shown here is derived from an EMBL/GenBank/DDBJ whole genome shotgun (WGS) entry which is preliminary data.</text>
</comment>